<proteinExistence type="predicted"/>
<reference evidence="2 3" key="1">
    <citation type="submission" date="2020-04" db="EMBL/GenBank/DDBJ databases">
        <title>Novel species.</title>
        <authorList>
            <person name="Teo W.F.A."/>
            <person name="Lipun K."/>
            <person name="Srisuk N."/>
            <person name="Duangmal K."/>
        </authorList>
    </citation>
    <scope>NUCLEOTIDE SEQUENCE [LARGE SCALE GENOMIC DNA]</scope>
    <source>
        <strain evidence="2 3">K13G38</strain>
    </source>
</reference>
<dbReference type="Proteomes" id="UP000715441">
    <property type="component" value="Unassembled WGS sequence"/>
</dbReference>
<feature type="region of interest" description="Disordered" evidence="1">
    <location>
        <begin position="41"/>
        <end position="64"/>
    </location>
</feature>
<name>A0ABX1JGH1_9PSEU</name>
<comment type="caution">
    <text evidence="2">The sequence shown here is derived from an EMBL/GenBank/DDBJ whole genome shotgun (WGS) entry which is preliminary data.</text>
</comment>
<accession>A0ABX1JGH1</accession>
<keyword evidence="3" id="KW-1185">Reference proteome</keyword>
<dbReference type="EMBL" id="JAAXLS010000069">
    <property type="protein sequence ID" value="NKQ58890.1"/>
    <property type="molecule type" value="Genomic_DNA"/>
</dbReference>
<organism evidence="2 3">
    <name type="scientific">Amycolatopsis acididurans</name>
    <dbReference type="NCBI Taxonomy" id="2724524"/>
    <lineage>
        <taxon>Bacteria</taxon>
        <taxon>Bacillati</taxon>
        <taxon>Actinomycetota</taxon>
        <taxon>Actinomycetes</taxon>
        <taxon>Pseudonocardiales</taxon>
        <taxon>Pseudonocardiaceae</taxon>
        <taxon>Amycolatopsis</taxon>
    </lineage>
</organism>
<evidence type="ECO:0000313" key="3">
    <source>
        <dbReference type="Proteomes" id="UP000715441"/>
    </source>
</evidence>
<feature type="compositionally biased region" description="Basic and acidic residues" evidence="1">
    <location>
        <begin position="1"/>
        <end position="18"/>
    </location>
</feature>
<protein>
    <submittedName>
        <fullName evidence="2">Uncharacterized protein</fullName>
    </submittedName>
</protein>
<feature type="region of interest" description="Disordered" evidence="1">
    <location>
        <begin position="1"/>
        <end position="27"/>
    </location>
</feature>
<sequence length="64" mass="7428">MNDIESAKAAREARKSAVERVASGHTTEELAERAIRRHMLAEELAHEKTRKREEARKREENEKS</sequence>
<dbReference type="RefSeq" id="WP_168523153.1">
    <property type="nucleotide sequence ID" value="NZ_JAAXLS010000069.1"/>
</dbReference>
<gene>
    <name evidence="2" type="ORF">HFP15_39210</name>
</gene>
<evidence type="ECO:0000256" key="1">
    <source>
        <dbReference type="SAM" id="MobiDB-lite"/>
    </source>
</evidence>
<evidence type="ECO:0000313" key="2">
    <source>
        <dbReference type="EMBL" id="NKQ58890.1"/>
    </source>
</evidence>